<feature type="non-terminal residue" evidence="9">
    <location>
        <position position="497"/>
    </location>
</feature>
<evidence type="ECO:0000259" key="8">
    <source>
        <dbReference type="PROSITE" id="PS50878"/>
    </source>
</evidence>
<dbReference type="FunFam" id="3.10.10.10:FF:000007">
    <property type="entry name" value="Retrovirus-related Pol polyprotein from transposon 17.6-like Protein"/>
    <property type="match status" value="1"/>
</dbReference>
<evidence type="ECO:0000256" key="1">
    <source>
        <dbReference type="ARBA" id="ARBA00022670"/>
    </source>
</evidence>
<keyword evidence="5" id="KW-0255">Endonuclease</keyword>
<reference evidence="9" key="1">
    <citation type="journal article" date="2014" name="PLoS ONE">
        <title>Transcriptome-Based Identification of ABC Transporters in the Western Tarnished Plant Bug Lygus hesperus.</title>
        <authorList>
            <person name="Hull J.J."/>
            <person name="Chaney K."/>
            <person name="Geib S.M."/>
            <person name="Fabrick J.A."/>
            <person name="Brent C.S."/>
            <person name="Walsh D."/>
            <person name="Lavine L.C."/>
        </authorList>
    </citation>
    <scope>NUCLEOTIDE SEQUENCE</scope>
</reference>
<dbReference type="GO" id="GO:0003964">
    <property type="term" value="F:RNA-directed DNA polymerase activity"/>
    <property type="evidence" value="ECO:0007669"/>
    <property type="project" value="UniProtKB-KW"/>
</dbReference>
<dbReference type="PANTHER" id="PTHR24559">
    <property type="entry name" value="TRANSPOSON TY3-I GAG-POL POLYPROTEIN"/>
    <property type="match status" value="1"/>
</dbReference>
<dbReference type="GO" id="GO:0004519">
    <property type="term" value="F:endonuclease activity"/>
    <property type="evidence" value="ECO:0007669"/>
    <property type="project" value="UniProtKB-KW"/>
</dbReference>
<evidence type="ECO:0000313" key="9">
    <source>
        <dbReference type="EMBL" id="JAG22140.1"/>
    </source>
</evidence>
<proteinExistence type="predicted"/>
<dbReference type="InterPro" id="IPR043128">
    <property type="entry name" value="Rev_trsase/Diguanyl_cyclase"/>
</dbReference>
<dbReference type="CDD" id="cd01647">
    <property type="entry name" value="RT_LTR"/>
    <property type="match status" value="1"/>
</dbReference>
<dbReference type="GO" id="GO:0006508">
    <property type="term" value="P:proteolysis"/>
    <property type="evidence" value="ECO:0007669"/>
    <property type="project" value="UniProtKB-KW"/>
</dbReference>
<dbReference type="PANTHER" id="PTHR24559:SF444">
    <property type="entry name" value="REVERSE TRANSCRIPTASE DOMAIN-CONTAINING PROTEIN"/>
    <property type="match status" value="1"/>
</dbReference>
<dbReference type="EMBL" id="GBHO01021464">
    <property type="protein sequence ID" value="JAG22140.1"/>
    <property type="molecule type" value="Transcribed_RNA"/>
</dbReference>
<keyword evidence="7" id="KW-0695">RNA-directed DNA polymerase</keyword>
<dbReference type="InterPro" id="IPR043502">
    <property type="entry name" value="DNA/RNA_pol_sf"/>
</dbReference>
<gene>
    <name evidence="9" type="primary">pol_35</name>
    <name evidence="9" type="ORF">CM83_13464</name>
</gene>
<evidence type="ECO:0000256" key="6">
    <source>
        <dbReference type="ARBA" id="ARBA00022801"/>
    </source>
</evidence>
<feature type="domain" description="Reverse transcriptase" evidence="8">
    <location>
        <begin position="299"/>
        <end position="478"/>
    </location>
</feature>
<evidence type="ECO:0000256" key="3">
    <source>
        <dbReference type="ARBA" id="ARBA00022695"/>
    </source>
</evidence>
<protein>
    <submittedName>
        <fullName evidence="9">Retrovirus-related Pol polyprotein from transposon 17.6</fullName>
    </submittedName>
</protein>
<keyword evidence="2" id="KW-0808">Transferase</keyword>
<feature type="non-terminal residue" evidence="9">
    <location>
        <position position="1"/>
    </location>
</feature>
<evidence type="ECO:0000256" key="7">
    <source>
        <dbReference type="ARBA" id="ARBA00022918"/>
    </source>
</evidence>
<evidence type="ECO:0000256" key="5">
    <source>
        <dbReference type="ARBA" id="ARBA00022759"/>
    </source>
</evidence>
<dbReference type="Pfam" id="PF00078">
    <property type="entry name" value="RVT_1"/>
    <property type="match status" value="1"/>
</dbReference>
<dbReference type="InterPro" id="IPR053134">
    <property type="entry name" value="RNA-dir_DNA_polymerase"/>
</dbReference>
<dbReference type="AlphaFoldDB" id="A0A0A9XY11"/>
<keyword evidence="4" id="KW-0540">Nuclease</keyword>
<dbReference type="PROSITE" id="PS50878">
    <property type="entry name" value="RT_POL"/>
    <property type="match status" value="1"/>
</dbReference>
<dbReference type="InterPro" id="IPR000477">
    <property type="entry name" value="RT_dom"/>
</dbReference>
<keyword evidence="6" id="KW-0378">Hydrolase</keyword>
<evidence type="ECO:0000256" key="2">
    <source>
        <dbReference type="ARBA" id="ARBA00022679"/>
    </source>
</evidence>
<organism evidence="9">
    <name type="scientific">Lygus hesperus</name>
    <name type="common">Western plant bug</name>
    <dbReference type="NCBI Taxonomy" id="30085"/>
    <lineage>
        <taxon>Eukaryota</taxon>
        <taxon>Metazoa</taxon>
        <taxon>Ecdysozoa</taxon>
        <taxon>Arthropoda</taxon>
        <taxon>Hexapoda</taxon>
        <taxon>Insecta</taxon>
        <taxon>Pterygota</taxon>
        <taxon>Neoptera</taxon>
        <taxon>Paraneoptera</taxon>
        <taxon>Hemiptera</taxon>
        <taxon>Heteroptera</taxon>
        <taxon>Panheteroptera</taxon>
        <taxon>Cimicomorpha</taxon>
        <taxon>Miridae</taxon>
        <taxon>Mirini</taxon>
        <taxon>Lygus</taxon>
    </lineage>
</organism>
<dbReference type="SUPFAM" id="SSF56672">
    <property type="entry name" value="DNA/RNA polymerases"/>
    <property type="match status" value="1"/>
</dbReference>
<accession>A0A0A9XY11</accession>
<name>A0A0A9XY11_LYGHE</name>
<dbReference type="GO" id="GO:0008233">
    <property type="term" value="F:peptidase activity"/>
    <property type="evidence" value="ECO:0007669"/>
    <property type="project" value="UniProtKB-KW"/>
</dbReference>
<dbReference type="Gene3D" id="3.10.10.10">
    <property type="entry name" value="HIV Type 1 Reverse Transcriptase, subunit A, domain 1"/>
    <property type="match status" value="1"/>
</dbReference>
<evidence type="ECO:0000256" key="4">
    <source>
        <dbReference type="ARBA" id="ARBA00022722"/>
    </source>
</evidence>
<sequence>LYNFDSGSECSLLGAKISINFHGQPFFNHVNLHGIGTSVVLCSQQLEAPVTIDGHSLLVLFHIVPDSFISYPILIGREILSTNLTMVVSSSACMLKSNEICHIGTVTSPSPSPLNCNDSKIVEVSKLCQVDRSNFQAPSSSLSEIPLEITNLETSKSDKLPDEVCFIHPRYACFCHDSGSFYEFSSQDADVLSDIGEPNLLSSHSELVTPGLNYCVNSLEIENKFDHIISDIPLELKPKLLQILKMYAKFLIDGIPISRITTGEVNIRLTDPSKVVFQRPYRLSPAQREILRKLVADLEAAQIIRPSASPFASPVLLIPKKSGDWRMAVDYRRLNSVTIPQRYPLPLIDDQIARLRGGRVFSSLDMASGFFQLPMNPDSVEKTAFVTPDGHYEFLTMPMGLRNGPSEFQRAVMKALGPIAHTYAVVFMDDILLVADNYDDALVYLNEVLEILTKHGFSLNLSKCSFLVTRVTYLGFEVENGQLRPNARKVEALTRLP</sequence>
<keyword evidence="3" id="KW-0548">Nucleotidyltransferase</keyword>
<reference evidence="9" key="2">
    <citation type="submission" date="2014-07" db="EMBL/GenBank/DDBJ databases">
        <authorList>
            <person name="Hull J."/>
        </authorList>
    </citation>
    <scope>NUCLEOTIDE SEQUENCE</scope>
</reference>
<dbReference type="Gene3D" id="3.30.70.270">
    <property type="match status" value="1"/>
</dbReference>
<keyword evidence="1" id="KW-0645">Protease</keyword>